<sequence length="76" mass="8762">MYLGPEPAVVTCPMCNRRVVTRTENEPDMKTHLMAVLLFFIGWICCLCFLPYCMRSCKPVRHYCPQCGAYLGCYES</sequence>
<dbReference type="GO" id="GO:0005765">
    <property type="term" value="C:lysosomal membrane"/>
    <property type="evidence" value="ECO:0007669"/>
    <property type="project" value="UniProtKB-SubCell"/>
</dbReference>
<feature type="transmembrane region" description="Helical" evidence="8">
    <location>
        <begin position="33"/>
        <end position="53"/>
    </location>
</feature>
<dbReference type="Pfam" id="PF10601">
    <property type="entry name" value="zf-LITAF-like"/>
    <property type="match status" value="1"/>
</dbReference>
<dbReference type="InterPro" id="IPR037519">
    <property type="entry name" value="LITAF_fam"/>
</dbReference>
<comment type="similarity">
    <text evidence="4">Belongs to the CDIP1/LITAF family.</text>
</comment>
<dbReference type="GO" id="GO:0008270">
    <property type="term" value="F:zinc ion binding"/>
    <property type="evidence" value="ECO:0007669"/>
    <property type="project" value="TreeGrafter"/>
</dbReference>
<dbReference type="GO" id="GO:0031902">
    <property type="term" value="C:late endosome membrane"/>
    <property type="evidence" value="ECO:0007669"/>
    <property type="project" value="UniProtKB-SubCell"/>
</dbReference>
<keyword evidence="8" id="KW-1133">Transmembrane helix</keyword>
<evidence type="ECO:0000256" key="3">
    <source>
        <dbReference type="ARBA" id="ARBA00004630"/>
    </source>
</evidence>
<dbReference type="SMART" id="SM00714">
    <property type="entry name" value="LITAF"/>
    <property type="match status" value="1"/>
</dbReference>
<evidence type="ECO:0000256" key="5">
    <source>
        <dbReference type="ARBA" id="ARBA00022723"/>
    </source>
</evidence>
<dbReference type="PROSITE" id="PS51837">
    <property type="entry name" value="LITAF"/>
    <property type="match status" value="1"/>
</dbReference>
<dbReference type="EMBL" id="CAACVG010014513">
    <property type="protein sequence ID" value="VEN63319.1"/>
    <property type="molecule type" value="Genomic_DNA"/>
</dbReference>
<feature type="domain" description="LITAF" evidence="9">
    <location>
        <begin position="1"/>
        <end position="76"/>
    </location>
</feature>
<dbReference type="PANTHER" id="PTHR23292:SF14">
    <property type="entry name" value="FI16615P1-RELATED"/>
    <property type="match status" value="1"/>
</dbReference>
<accession>A0A653DSX5</accession>
<keyword evidence="11" id="KW-1185">Reference proteome</keyword>
<evidence type="ECO:0000256" key="6">
    <source>
        <dbReference type="ARBA" id="ARBA00022833"/>
    </source>
</evidence>
<evidence type="ECO:0000313" key="10">
    <source>
        <dbReference type="EMBL" id="VEN63319.1"/>
    </source>
</evidence>
<dbReference type="Proteomes" id="UP000410492">
    <property type="component" value="Unassembled WGS sequence"/>
</dbReference>
<dbReference type="InterPro" id="IPR006629">
    <property type="entry name" value="LITAF"/>
</dbReference>
<evidence type="ECO:0000256" key="4">
    <source>
        <dbReference type="ARBA" id="ARBA00005975"/>
    </source>
</evidence>
<name>A0A653DSX5_CALMS</name>
<evidence type="ECO:0000256" key="7">
    <source>
        <dbReference type="ARBA" id="ARBA00023136"/>
    </source>
</evidence>
<dbReference type="AlphaFoldDB" id="A0A653DSX5"/>
<keyword evidence="5" id="KW-0479">Metal-binding</keyword>
<organism evidence="10 11">
    <name type="scientific">Callosobruchus maculatus</name>
    <name type="common">Southern cowpea weevil</name>
    <name type="synonym">Pulse bruchid</name>
    <dbReference type="NCBI Taxonomy" id="64391"/>
    <lineage>
        <taxon>Eukaryota</taxon>
        <taxon>Metazoa</taxon>
        <taxon>Ecdysozoa</taxon>
        <taxon>Arthropoda</taxon>
        <taxon>Hexapoda</taxon>
        <taxon>Insecta</taxon>
        <taxon>Pterygota</taxon>
        <taxon>Neoptera</taxon>
        <taxon>Endopterygota</taxon>
        <taxon>Coleoptera</taxon>
        <taxon>Polyphaga</taxon>
        <taxon>Cucujiformia</taxon>
        <taxon>Chrysomeloidea</taxon>
        <taxon>Chrysomelidae</taxon>
        <taxon>Bruchinae</taxon>
        <taxon>Bruchini</taxon>
        <taxon>Callosobruchus</taxon>
    </lineage>
</organism>
<protein>
    <recommendedName>
        <fullName evidence="9">LITAF domain-containing protein</fullName>
    </recommendedName>
</protein>
<dbReference type="OrthoDB" id="6678752at2759"/>
<keyword evidence="7 8" id="KW-0472">Membrane</keyword>
<proteinExistence type="inferred from homology"/>
<evidence type="ECO:0000259" key="9">
    <source>
        <dbReference type="PROSITE" id="PS51837"/>
    </source>
</evidence>
<dbReference type="PANTHER" id="PTHR23292">
    <property type="entry name" value="LIPOPOLYSACCHARIDE-INDUCED TUMOR NECROSIS FACTOR-ALPHA FACTOR"/>
    <property type="match status" value="1"/>
</dbReference>
<evidence type="ECO:0000256" key="8">
    <source>
        <dbReference type="SAM" id="Phobius"/>
    </source>
</evidence>
<gene>
    <name evidence="10" type="ORF">CALMAC_LOCUS20174</name>
</gene>
<evidence type="ECO:0000256" key="2">
    <source>
        <dbReference type="ARBA" id="ARBA00004481"/>
    </source>
</evidence>
<keyword evidence="6" id="KW-0862">Zinc</keyword>
<reference evidence="10 11" key="1">
    <citation type="submission" date="2019-01" db="EMBL/GenBank/DDBJ databases">
        <authorList>
            <person name="Sayadi A."/>
        </authorList>
    </citation>
    <scope>NUCLEOTIDE SEQUENCE [LARGE SCALE GENOMIC DNA]</scope>
</reference>
<keyword evidence="8" id="KW-0812">Transmembrane</keyword>
<comment type="subcellular location">
    <subcellularLocation>
        <location evidence="2">Endosome membrane</location>
        <topology evidence="2">Peripheral membrane protein</topology>
    </subcellularLocation>
    <subcellularLocation>
        <location evidence="1">Late endosome membrane</location>
    </subcellularLocation>
    <subcellularLocation>
        <location evidence="3">Lysosome membrane</location>
        <topology evidence="3">Peripheral membrane protein</topology>
        <orientation evidence="3">Cytoplasmic side</orientation>
    </subcellularLocation>
</comment>
<evidence type="ECO:0000256" key="1">
    <source>
        <dbReference type="ARBA" id="ARBA00004414"/>
    </source>
</evidence>
<evidence type="ECO:0000313" key="11">
    <source>
        <dbReference type="Proteomes" id="UP000410492"/>
    </source>
</evidence>